<dbReference type="PANTHER" id="PTHR31094">
    <property type="entry name" value="RIKEN CDNA 2310061I04 GENE"/>
    <property type="match status" value="1"/>
</dbReference>
<organism evidence="3 4">
    <name type="scientific">Popillia japonica</name>
    <name type="common">Japanese beetle</name>
    <dbReference type="NCBI Taxonomy" id="7064"/>
    <lineage>
        <taxon>Eukaryota</taxon>
        <taxon>Metazoa</taxon>
        <taxon>Ecdysozoa</taxon>
        <taxon>Arthropoda</taxon>
        <taxon>Hexapoda</taxon>
        <taxon>Insecta</taxon>
        <taxon>Pterygota</taxon>
        <taxon>Neoptera</taxon>
        <taxon>Endopterygota</taxon>
        <taxon>Coleoptera</taxon>
        <taxon>Polyphaga</taxon>
        <taxon>Scarabaeiformia</taxon>
        <taxon>Scarabaeidae</taxon>
        <taxon>Rutelinae</taxon>
        <taxon>Popillia</taxon>
    </lineage>
</organism>
<sequence>MALGLRTFRNKFANFGSYIIPRCHTLVSDHSKDLATVSERLGQIKIRTITTCPGNRYKYNYKCNQESDCEDVSNSTNELSLTDTVDKISISSYNFEKFQNELAHKSSSSNVSCTTSSQTPNECLVSSKDSLPSDKPSPEKLAYVYHVLSETLPKLFIQSMDYTIYDSNLIFENNIRGTRTVGLYNYIKQVSLLRTVGHLKYAYVKFEILKITQNPEDSSVKVRWRIRGISGIKVMVMFWKYKLWNMNEIFDKTESWFDGFSTFYVNGEGKVYKHVADKMMPDSDREVIKPSPIDTAKLALIVGIIPRFSDLNFVL</sequence>
<evidence type="ECO:0000313" key="3">
    <source>
        <dbReference type="EMBL" id="KAK9746821.1"/>
    </source>
</evidence>
<accession>A0AAW1MGL0</accession>
<dbReference type="Pfam" id="PF10184">
    <property type="entry name" value="DUF2358"/>
    <property type="match status" value="1"/>
</dbReference>
<keyword evidence="4" id="KW-1185">Reference proteome</keyword>
<evidence type="ECO:0000313" key="2">
    <source>
        <dbReference type="EMBL" id="KAK9746813.1"/>
    </source>
</evidence>
<reference evidence="3" key="1">
    <citation type="submission" date="2023-05" db="EMBL/GenBank/DDBJ databases">
        <authorList>
            <person name="Nardi F."/>
            <person name="Carapelli A."/>
            <person name="Cucini C."/>
        </authorList>
    </citation>
    <scope>NUCLEOTIDE SEQUENCE</scope>
    <source>
        <strain evidence="3">DMR45628</strain>
        <tissue evidence="3">Testes</tissue>
    </source>
</reference>
<dbReference type="AlphaFoldDB" id="A0AAW1MGL0"/>
<dbReference type="Proteomes" id="UP001458880">
    <property type="component" value="Unassembled WGS sequence"/>
</dbReference>
<protein>
    <submittedName>
        <fullName evidence="3">Uncharacterized protein</fullName>
    </submittedName>
</protein>
<gene>
    <name evidence="2" type="ORF">QE152_g5823</name>
    <name evidence="3" type="ORF">QE152_g5824</name>
</gene>
<comment type="caution">
    <text evidence="3">The sequence shown here is derived from an EMBL/GenBank/DDBJ whole genome shotgun (WGS) entry which is preliminary data.</text>
</comment>
<reference evidence="3 4" key="2">
    <citation type="journal article" date="2024" name="BMC Genomics">
        <title>De novo assembly and annotation of Popillia japonica's genome with initial clues to its potential as an invasive pest.</title>
        <authorList>
            <person name="Cucini C."/>
            <person name="Boschi S."/>
            <person name="Funari R."/>
            <person name="Cardaioli E."/>
            <person name="Iannotti N."/>
            <person name="Marturano G."/>
            <person name="Paoli F."/>
            <person name="Bruttini M."/>
            <person name="Carapelli A."/>
            <person name="Frati F."/>
            <person name="Nardi F."/>
        </authorList>
    </citation>
    <scope>NUCLEOTIDE SEQUENCE [LARGE SCALE GENOMIC DNA]</scope>
    <source>
        <strain evidence="3">DMR45628</strain>
    </source>
</reference>
<evidence type="ECO:0000313" key="4">
    <source>
        <dbReference type="Proteomes" id="UP001458880"/>
    </source>
</evidence>
<feature type="compositionally biased region" description="Low complexity" evidence="1">
    <location>
        <begin position="108"/>
        <end position="119"/>
    </location>
</feature>
<dbReference type="PANTHER" id="PTHR31094:SF2">
    <property type="entry name" value="RIKEN CDNA 2310061I04 GENE"/>
    <property type="match status" value="1"/>
</dbReference>
<dbReference type="EMBL" id="JASPKY010000037">
    <property type="protein sequence ID" value="KAK9746821.1"/>
    <property type="molecule type" value="Genomic_DNA"/>
</dbReference>
<evidence type="ECO:0000256" key="1">
    <source>
        <dbReference type="SAM" id="MobiDB-lite"/>
    </source>
</evidence>
<feature type="region of interest" description="Disordered" evidence="1">
    <location>
        <begin position="108"/>
        <end position="136"/>
    </location>
</feature>
<dbReference type="InterPro" id="IPR018790">
    <property type="entry name" value="DUF2358"/>
</dbReference>
<dbReference type="EMBL" id="JASPKY010000037">
    <property type="protein sequence ID" value="KAK9746813.1"/>
    <property type="molecule type" value="Genomic_DNA"/>
</dbReference>
<name>A0AAW1MGL0_POPJA</name>
<proteinExistence type="predicted"/>